<comment type="caution">
    <text evidence="2">The sequence shown here is derived from an EMBL/GenBank/DDBJ whole genome shotgun (WGS) entry which is preliminary data.</text>
</comment>
<dbReference type="InterPro" id="IPR010499">
    <property type="entry name" value="AraC_E-bd"/>
</dbReference>
<organism evidence="2 3">
    <name type="scientific">Candidatus Dojkabacteria bacterium</name>
    <dbReference type="NCBI Taxonomy" id="2099670"/>
    <lineage>
        <taxon>Bacteria</taxon>
        <taxon>Candidatus Dojkabacteria</taxon>
    </lineage>
</organism>
<reference evidence="2" key="1">
    <citation type="submission" date="2020-04" db="EMBL/GenBank/DDBJ databases">
        <authorList>
            <person name="Zhang T."/>
        </authorList>
    </citation>
    <scope>NUCLEOTIDE SEQUENCE</scope>
    <source>
        <strain evidence="2">HKST-UBA11</strain>
    </source>
</reference>
<dbReference type="InterPro" id="IPR050908">
    <property type="entry name" value="SmbC-like"/>
</dbReference>
<gene>
    <name evidence="2" type="ORF">KC717_05890</name>
</gene>
<protein>
    <submittedName>
        <fullName evidence="2">GyrI-like domain-containing protein</fullName>
    </submittedName>
</protein>
<dbReference type="SUPFAM" id="SSF55136">
    <property type="entry name" value="Probable bacterial effector-binding domain"/>
    <property type="match status" value="1"/>
</dbReference>
<dbReference type="EMBL" id="JAGQLH010000086">
    <property type="protein sequence ID" value="MCA9386151.1"/>
    <property type="molecule type" value="Genomic_DNA"/>
</dbReference>
<dbReference type="PANTHER" id="PTHR40055">
    <property type="entry name" value="TRANSCRIPTIONAL REGULATOR YGIV-RELATED"/>
    <property type="match status" value="1"/>
</dbReference>
<evidence type="ECO:0000313" key="2">
    <source>
        <dbReference type="EMBL" id="MCA9386151.1"/>
    </source>
</evidence>
<feature type="domain" description="AraC effector-binding" evidence="1">
    <location>
        <begin position="1"/>
        <end position="159"/>
    </location>
</feature>
<proteinExistence type="predicted"/>
<reference evidence="2" key="2">
    <citation type="journal article" date="2021" name="Microbiome">
        <title>Successional dynamics and alternative stable states in a saline activated sludge microbial community over 9 years.</title>
        <authorList>
            <person name="Wang Y."/>
            <person name="Ye J."/>
            <person name="Ju F."/>
            <person name="Liu L."/>
            <person name="Boyd J.A."/>
            <person name="Deng Y."/>
            <person name="Parks D.H."/>
            <person name="Jiang X."/>
            <person name="Yin X."/>
            <person name="Woodcroft B.J."/>
            <person name="Tyson G.W."/>
            <person name="Hugenholtz P."/>
            <person name="Polz M.F."/>
            <person name="Zhang T."/>
        </authorList>
    </citation>
    <scope>NUCLEOTIDE SEQUENCE</scope>
    <source>
        <strain evidence="2">HKST-UBA11</strain>
    </source>
</reference>
<dbReference type="AlphaFoldDB" id="A0A955L9T0"/>
<accession>A0A955L9T0</accession>
<evidence type="ECO:0000313" key="3">
    <source>
        <dbReference type="Proteomes" id="UP000754563"/>
    </source>
</evidence>
<dbReference type="Proteomes" id="UP000754563">
    <property type="component" value="Unassembled WGS sequence"/>
</dbReference>
<name>A0A955L9T0_9BACT</name>
<dbReference type="Gene3D" id="3.20.80.10">
    <property type="entry name" value="Regulatory factor, effector binding domain"/>
    <property type="match status" value="1"/>
</dbReference>
<sequence>MNPRTTTIEEKILVGMHVRMSVADAKLHELWPKFMPRRNEAKNRIEKSNFYSVQIHDGLFNPQAYTPKTEFERWAAVAVADKSSLPEGMEFLIIPAGKYAIFEYKGLPQNFAPFWEKIYLEWLPTSDYLLDERPYFELLEDGYNPNDPEAEEEIWVPITAKS</sequence>
<dbReference type="InterPro" id="IPR029442">
    <property type="entry name" value="GyrI-like"/>
</dbReference>
<dbReference type="SMART" id="SM00871">
    <property type="entry name" value="AraC_E_bind"/>
    <property type="match status" value="1"/>
</dbReference>
<evidence type="ECO:0000259" key="1">
    <source>
        <dbReference type="SMART" id="SM00871"/>
    </source>
</evidence>
<dbReference type="InterPro" id="IPR011256">
    <property type="entry name" value="Reg_factor_effector_dom_sf"/>
</dbReference>
<dbReference type="Pfam" id="PF06445">
    <property type="entry name" value="GyrI-like"/>
    <property type="match status" value="1"/>
</dbReference>
<dbReference type="PANTHER" id="PTHR40055:SF1">
    <property type="entry name" value="TRANSCRIPTIONAL REGULATOR YGIV-RELATED"/>
    <property type="match status" value="1"/>
</dbReference>